<gene>
    <name evidence="1" type="primary">dna2_2</name>
    <name evidence="1" type="ORF">H4R21_004991</name>
</gene>
<reference evidence="1" key="1">
    <citation type="submission" date="2022-07" db="EMBL/GenBank/DDBJ databases">
        <title>Phylogenomic reconstructions and comparative analyses of Kickxellomycotina fungi.</title>
        <authorList>
            <person name="Reynolds N.K."/>
            <person name="Stajich J.E."/>
            <person name="Barry K."/>
            <person name="Grigoriev I.V."/>
            <person name="Crous P."/>
            <person name="Smith M.E."/>
        </authorList>
    </citation>
    <scope>NUCLEOTIDE SEQUENCE</scope>
    <source>
        <strain evidence="1">BCRC 34780</strain>
    </source>
</reference>
<feature type="non-terminal residue" evidence="1">
    <location>
        <position position="1"/>
    </location>
</feature>
<name>A0ACC1KUL7_9FUNG</name>
<feature type="non-terminal residue" evidence="1">
    <location>
        <position position="737"/>
    </location>
</feature>
<dbReference type="EMBL" id="JANBUN010002076">
    <property type="protein sequence ID" value="KAJ2795733.1"/>
    <property type="molecule type" value="Genomic_DNA"/>
</dbReference>
<accession>A0ACC1KUL7</accession>
<proteinExistence type="predicted"/>
<keyword evidence="1" id="KW-0378">Hydrolase</keyword>
<comment type="caution">
    <text evidence="1">The sequence shown here is derived from an EMBL/GenBank/DDBJ whole genome shotgun (WGS) entry which is preliminary data.</text>
</comment>
<protein>
    <submittedName>
        <fullName evidence="1">DNA replication endonuclease-helicase Dna2</fullName>
        <ecNumber evidence="1">3.6.4.12</ecNumber>
    </submittedName>
</protein>
<keyword evidence="1" id="KW-0255">Endonuclease</keyword>
<organism evidence="1 2">
    <name type="scientific">Coemansia helicoidea</name>
    <dbReference type="NCBI Taxonomy" id="1286919"/>
    <lineage>
        <taxon>Eukaryota</taxon>
        <taxon>Fungi</taxon>
        <taxon>Fungi incertae sedis</taxon>
        <taxon>Zoopagomycota</taxon>
        <taxon>Kickxellomycotina</taxon>
        <taxon>Kickxellomycetes</taxon>
        <taxon>Kickxellales</taxon>
        <taxon>Kickxellaceae</taxon>
        <taxon>Coemansia</taxon>
    </lineage>
</organism>
<dbReference type="EC" id="3.6.4.12" evidence="1"/>
<dbReference type="Proteomes" id="UP001140087">
    <property type="component" value="Unassembled WGS sequence"/>
</dbReference>
<sequence>AVRVYSQTAARERLLLLRGEWEATPVAIGDYVNVVGDIGRCAGAGGDVVIDSQQCDVLPILNPDVLVSCTHLSDSFLCVRRAVLKERVREISGEARTVMLVGQLLHDLFQACAVANRWDGAAVDAEMRRILPSYTEAMWECGMDEDAAYRQVAEVVPRFQEWAQLYMHARPRDGAHYKVHRGAEAAGEGAVAVSSILNVEENVWSPKFGLKGKVDLTVVARYARGGAAVVPFELKTGRNTENAQHRAQLVLYTLLLADRYGVDIAQGLLYYPRTGEMVCVPRIDDELRALVAMRNTMTRFLSHAGDSMRRLPDMLGREFSCTRCAYQPSCFVAHAALEAGGARSAGVSADVWAAQVAHLRPAHLAFVHDWLRLIDAEESDMMRFRAELWSMAAEYRDRHTGRCLAGLRMDLAAAEDSREVGSFSRYRMAFVPAATDPGHHRRSMLDSQIGVGDPIIVSADGAQYALAVGYVVALERARITVGLDRPVRGVPKPLPGFERAANQVFEPVLDIRAVAGGGEETVVSGEVPAGAARDVFRIDKDEMKSTMGRVRANVMRMFVADAGNARCRRLVVDLDPPTFAPLHANVEARVLAVQTAKRLNAGQAHVIRTVLAANDYALVLGMPGTGKTTTIAELVGVLVGLGKSVLLASYTHIAVDNVLLKLADRGIPMVRLGSRSKVHPQLARFLPAAAGLESVQQLDEHFRRARIVATTCLGVTHPVFRAREFDYCIVDEASQIT</sequence>
<keyword evidence="2" id="KW-1185">Reference proteome</keyword>
<evidence type="ECO:0000313" key="2">
    <source>
        <dbReference type="Proteomes" id="UP001140087"/>
    </source>
</evidence>
<keyword evidence="1" id="KW-0540">Nuclease</keyword>
<evidence type="ECO:0000313" key="1">
    <source>
        <dbReference type="EMBL" id="KAJ2795733.1"/>
    </source>
</evidence>